<evidence type="ECO:0000256" key="1">
    <source>
        <dbReference type="ARBA" id="ARBA00009865"/>
    </source>
</evidence>
<dbReference type="Pfam" id="PF04616">
    <property type="entry name" value="Glyco_hydro_43"/>
    <property type="match status" value="1"/>
</dbReference>
<comment type="caution">
    <text evidence="7">The sequence shown here is derived from an EMBL/GenBank/DDBJ whole genome shotgun (WGS) entry which is preliminary data.</text>
</comment>
<feature type="signal peptide" evidence="6">
    <location>
        <begin position="1"/>
        <end position="36"/>
    </location>
</feature>
<dbReference type="Proteomes" id="UP001141259">
    <property type="component" value="Unassembled WGS sequence"/>
</dbReference>
<dbReference type="InterPro" id="IPR023296">
    <property type="entry name" value="Glyco_hydro_beta-prop_sf"/>
</dbReference>
<keyword evidence="4 5" id="KW-0326">Glycosidase</keyword>
<keyword evidence="2 6" id="KW-0732">Signal</keyword>
<protein>
    <submittedName>
        <fullName evidence="7">Glycoside hydrolase family 43 protein</fullName>
    </submittedName>
</protein>
<feature type="chain" id="PRO_5040911702" evidence="6">
    <location>
        <begin position="37"/>
        <end position="372"/>
    </location>
</feature>
<dbReference type="CDD" id="cd18820">
    <property type="entry name" value="GH43_LbAraf43-like"/>
    <property type="match status" value="1"/>
</dbReference>
<organism evidence="7 8">
    <name type="scientific">Umezawaea endophytica</name>
    <dbReference type="NCBI Taxonomy" id="1654476"/>
    <lineage>
        <taxon>Bacteria</taxon>
        <taxon>Bacillati</taxon>
        <taxon>Actinomycetota</taxon>
        <taxon>Actinomycetes</taxon>
        <taxon>Pseudonocardiales</taxon>
        <taxon>Pseudonocardiaceae</taxon>
        <taxon>Umezawaea</taxon>
    </lineage>
</organism>
<evidence type="ECO:0000256" key="5">
    <source>
        <dbReference type="RuleBase" id="RU361187"/>
    </source>
</evidence>
<dbReference type="SUPFAM" id="SSF75005">
    <property type="entry name" value="Arabinanase/levansucrase/invertase"/>
    <property type="match status" value="1"/>
</dbReference>
<evidence type="ECO:0000313" key="7">
    <source>
        <dbReference type="EMBL" id="MCS7478727.1"/>
    </source>
</evidence>
<dbReference type="AlphaFoldDB" id="A0A9X3AFG4"/>
<comment type="similarity">
    <text evidence="1 5">Belongs to the glycosyl hydrolase 43 family.</text>
</comment>
<accession>A0A9X3AFG4</accession>
<proteinExistence type="inferred from homology"/>
<evidence type="ECO:0000256" key="2">
    <source>
        <dbReference type="ARBA" id="ARBA00022729"/>
    </source>
</evidence>
<dbReference type="PANTHER" id="PTHR43817">
    <property type="entry name" value="GLYCOSYL HYDROLASE"/>
    <property type="match status" value="1"/>
</dbReference>
<keyword evidence="8" id="KW-1185">Reference proteome</keyword>
<evidence type="ECO:0000256" key="6">
    <source>
        <dbReference type="SAM" id="SignalP"/>
    </source>
</evidence>
<evidence type="ECO:0000313" key="8">
    <source>
        <dbReference type="Proteomes" id="UP001141259"/>
    </source>
</evidence>
<dbReference type="EMBL" id="JANYMP010000007">
    <property type="protein sequence ID" value="MCS7478727.1"/>
    <property type="molecule type" value="Genomic_DNA"/>
</dbReference>
<reference evidence="7" key="1">
    <citation type="submission" date="2022-08" db="EMBL/GenBank/DDBJ databases">
        <authorList>
            <person name="Tistechok S."/>
            <person name="Samborskyy M."/>
            <person name="Roman I."/>
        </authorList>
    </citation>
    <scope>NUCLEOTIDE SEQUENCE</scope>
    <source>
        <strain evidence="7">DSM 103496</strain>
    </source>
</reference>
<dbReference type="GO" id="GO:0005975">
    <property type="term" value="P:carbohydrate metabolic process"/>
    <property type="evidence" value="ECO:0007669"/>
    <property type="project" value="InterPro"/>
</dbReference>
<sequence length="372" mass="40364">MTFLPGVARARSTRRGRLAAAVTVAALVLTGQPAHGAVPDTADECDLSARAYTGVRAADPSVIRVGDTYVSTQAGDGGIQVRQSSSVDGLAAAPARRVWLDAHGRGSVWAPEIVRDGGRYHIYFSAGNDSAHRMYVISSDLPDSGYTPESELALPGGRWAIDGVPVTFEGQRYFVWSGWGCTAVEQNIYITRMSDPLTPIGARYVVSRPREPWERVVGYPFINEAPEVVKDPGGRLHVVYSANGSWSEQYCLADLRLRAEGDPTHPWDWYKSTGCVFGSDPTTMMAGRDPTAAVNGPGHHTFVLPDGDIAASPPAGSTSAMMFHAVPEDLPYTWDNRHWYTGTYAWRDHTTYRRANGLGPTADTGWSLAFSE</sequence>
<name>A0A9X3AFG4_9PSEU</name>
<evidence type="ECO:0000256" key="3">
    <source>
        <dbReference type="ARBA" id="ARBA00022801"/>
    </source>
</evidence>
<dbReference type="RefSeq" id="WP_259624228.1">
    <property type="nucleotide sequence ID" value="NZ_JANYMP010000007.1"/>
</dbReference>
<dbReference type="InterPro" id="IPR006710">
    <property type="entry name" value="Glyco_hydro_43"/>
</dbReference>
<keyword evidence="3 5" id="KW-0378">Hydrolase</keyword>
<dbReference type="GO" id="GO:0004553">
    <property type="term" value="F:hydrolase activity, hydrolyzing O-glycosyl compounds"/>
    <property type="evidence" value="ECO:0007669"/>
    <property type="project" value="InterPro"/>
</dbReference>
<dbReference type="Gene3D" id="2.115.10.20">
    <property type="entry name" value="Glycosyl hydrolase domain, family 43"/>
    <property type="match status" value="1"/>
</dbReference>
<gene>
    <name evidence="7" type="ORF">NZH93_17845</name>
</gene>
<evidence type="ECO:0000256" key="4">
    <source>
        <dbReference type="ARBA" id="ARBA00023295"/>
    </source>
</evidence>
<dbReference type="PANTHER" id="PTHR43817:SF1">
    <property type="entry name" value="HYDROLASE, FAMILY 43, PUTATIVE (AFU_ORTHOLOGUE AFUA_3G01660)-RELATED"/>
    <property type="match status" value="1"/>
</dbReference>